<feature type="compositionally biased region" description="Low complexity" evidence="1">
    <location>
        <begin position="12"/>
        <end position="49"/>
    </location>
</feature>
<dbReference type="Proteomes" id="UP000032066">
    <property type="component" value="Unassembled WGS sequence"/>
</dbReference>
<reference evidence="2 3" key="1">
    <citation type="submission" date="2015-02" db="EMBL/GenBank/DDBJ databases">
        <title>Draft genome sequence of Kitasatospora griseola MF730-N6, a bafilomycin, terpentecin and satosporin producer.</title>
        <authorList>
            <person name="Arens J.C."/>
            <person name="Haltli B."/>
            <person name="Kerr R.G."/>
        </authorList>
    </citation>
    <scope>NUCLEOTIDE SEQUENCE [LARGE SCALE GENOMIC DNA]</scope>
    <source>
        <strain evidence="2 3">MF730-N6</strain>
    </source>
</reference>
<keyword evidence="3" id="KW-1185">Reference proteome</keyword>
<evidence type="ECO:0000313" key="3">
    <source>
        <dbReference type="Proteomes" id="UP000032066"/>
    </source>
</evidence>
<gene>
    <name evidence="2" type="ORF">TR51_35480</name>
</gene>
<evidence type="ECO:0000313" key="2">
    <source>
        <dbReference type="EMBL" id="KIQ61495.1"/>
    </source>
</evidence>
<organism evidence="2 3">
    <name type="scientific">Kitasatospora griseola</name>
    <name type="common">Streptomyces griseolosporeus</name>
    <dbReference type="NCBI Taxonomy" id="2064"/>
    <lineage>
        <taxon>Bacteria</taxon>
        <taxon>Bacillati</taxon>
        <taxon>Actinomycetota</taxon>
        <taxon>Actinomycetes</taxon>
        <taxon>Kitasatosporales</taxon>
        <taxon>Streptomycetaceae</taxon>
        <taxon>Kitasatospora</taxon>
    </lineage>
</organism>
<evidence type="ECO:0000256" key="1">
    <source>
        <dbReference type="SAM" id="MobiDB-lite"/>
    </source>
</evidence>
<feature type="region of interest" description="Disordered" evidence="1">
    <location>
        <begin position="1"/>
        <end position="96"/>
    </location>
</feature>
<name>A0A0D0N0A8_KITGR</name>
<sequence>MTGEGGTSAENTSTTPAVSTPATAWPVTAASTTPASAAAPARTATSASPCHNARSGEIPRSAHSRSRSNDQAVSHPTTGRTSKQSSCAPPRQRQLR</sequence>
<protein>
    <submittedName>
        <fullName evidence="2">Uncharacterized protein</fullName>
    </submittedName>
</protein>
<dbReference type="EMBL" id="JXZB01000006">
    <property type="protein sequence ID" value="KIQ61495.1"/>
    <property type="molecule type" value="Genomic_DNA"/>
</dbReference>
<dbReference type="AlphaFoldDB" id="A0A0D0N0A8"/>
<comment type="caution">
    <text evidence="2">The sequence shown here is derived from an EMBL/GenBank/DDBJ whole genome shotgun (WGS) entry which is preliminary data.</text>
</comment>
<feature type="compositionally biased region" description="Polar residues" evidence="1">
    <location>
        <begin position="69"/>
        <end position="87"/>
    </location>
</feature>
<proteinExistence type="predicted"/>
<accession>A0A0D0N0A8</accession>